<comment type="caution">
    <text evidence="5">The sequence shown here is derived from an EMBL/GenBank/DDBJ whole genome shotgun (WGS) entry which is preliminary data.</text>
</comment>
<sequence length="193" mass="21035">MISMLKKIYNYVIWKLNLYHLNKNRVSFHKDIKILGKLTVLNRGGCFLLGRNVIINSRYSANPVGNGRQTGFFLKPKASLTIGDNVGISNATIYCWKSITIESDVLIGGGVQIYDSDFHSLGYEDRVLNGDKKIAVSPVKIEQGAFIGMNSIVLKGVTVGARSIIGAGSVVTKSVPAGEIWGGNPAKFIKKVF</sequence>
<evidence type="ECO:0000313" key="6">
    <source>
        <dbReference type="Proteomes" id="UP000321907"/>
    </source>
</evidence>
<dbReference type="RefSeq" id="WP_147929412.1">
    <property type="nucleotide sequence ID" value="NZ_VOXD01000004.1"/>
</dbReference>
<dbReference type="InterPro" id="IPR051159">
    <property type="entry name" value="Hexapeptide_acetyltransf"/>
</dbReference>
<dbReference type="EMBL" id="VOXD01000004">
    <property type="protein sequence ID" value="TXF90954.1"/>
    <property type="molecule type" value="Genomic_DNA"/>
</dbReference>
<reference evidence="5 6" key="1">
    <citation type="submission" date="2019-08" db="EMBL/GenBank/DDBJ databases">
        <title>Lewinella sp. strain SSH13 Genome sequencing and assembly.</title>
        <authorList>
            <person name="Kim I."/>
        </authorList>
    </citation>
    <scope>NUCLEOTIDE SEQUENCE [LARGE SCALE GENOMIC DNA]</scope>
    <source>
        <strain evidence="5 6">SSH13</strain>
    </source>
</reference>
<evidence type="ECO:0000256" key="4">
    <source>
        <dbReference type="ARBA" id="ARBA00023315"/>
    </source>
</evidence>
<proteinExistence type="inferred from homology"/>
<evidence type="ECO:0000256" key="1">
    <source>
        <dbReference type="ARBA" id="ARBA00007274"/>
    </source>
</evidence>
<dbReference type="SUPFAM" id="SSF51161">
    <property type="entry name" value="Trimeric LpxA-like enzymes"/>
    <property type="match status" value="1"/>
</dbReference>
<evidence type="ECO:0000313" key="5">
    <source>
        <dbReference type="EMBL" id="TXF90954.1"/>
    </source>
</evidence>
<dbReference type="GO" id="GO:0005829">
    <property type="term" value="C:cytosol"/>
    <property type="evidence" value="ECO:0007669"/>
    <property type="project" value="TreeGrafter"/>
</dbReference>
<keyword evidence="2 5" id="KW-0808">Transferase</keyword>
<dbReference type="CDD" id="cd04647">
    <property type="entry name" value="LbH_MAT_like"/>
    <property type="match status" value="1"/>
</dbReference>
<dbReference type="GO" id="GO:0008374">
    <property type="term" value="F:O-acyltransferase activity"/>
    <property type="evidence" value="ECO:0007669"/>
    <property type="project" value="TreeGrafter"/>
</dbReference>
<evidence type="ECO:0000256" key="3">
    <source>
        <dbReference type="ARBA" id="ARBA00022737"/>
    </source>
</evidence>
<dbReference type="InterPro" id="IPR018357">
    <property type="entry name" value="Hexapep_transf_CS"/>
</dbReference>
<accession>A0A5C7FJX4</accession>
<dbReference type="PANTHER" id="PTHR23416:SF23">
    <property type="entry name" value="ACETYLTRANSFERASE C18B11.09C-RELATED"/>
    <property type="match status" value="1"/>
</dbReference>
<dbReference type="Gene3D" id="2.160.10.10">
    <property type="entry name" value="Hexapeptide repeat proteins"/>
    <property type="match status" value="1"/>
</dbReference>
<dbReference type="InterPro" id="IPR001451">
    <property type="entry name" value="Hexapep"/>
</dbReference>
<organism evidence="5 6">
    <name type="scientific">Neolewinella aurantiaca</name>
    <dbReference type="NCBI Taxonomy" id="2602767"/>
    <lineage>
        <taxon>Bacteria</taxon>
        <taxon>Pseudomonadati</taxon>
        <taxon>Bacteroidota</taxon>
        <taxon>Saprospiria</taxon>
        <taxon>Saprospirales</taxon>
        <taxon>Lewinellaceae</taxon>
        <taxon>Neolewinella</taxon>
    </lineage>
</organism>
<dbReference type="Pfam" id="PF14602">
    <property type="entry name" value="Hexapep_2"/>
    <property type="match status" value="1"/>
</dbReference>
<keyword evidence="4 5" id="KW-0012">Acyltransferase</keyword>
<comment type="similarity">
    <text evidence="1">Belongs to the transferase hexapeptide repeat family.</text>
</comment>
<gene>
    <name evidence="5" type="ORF">FUA23_03905</name>
</gene>
<dbReference type="PANTHER" id="PTHR23416">
    <property type="entry name" value="SIALIC ACID SYNTHASE-RELATED"/>
    <property type="match status" value="1"/>
</dbReference>
<dbReference type="InterPro" id="IPR011004">
    <property type="entry name" value="Trimer_LpxA-like_sf"/>
</dbReference>
<name>A0A5C7FJX4_9BACT</name>
<dbReference type="Pfam" id="PF00132">
    <property type="entry name" value="Hexapep"/>
    <property type="match status" value="1"/>
</dbReference>
<keyword evidence="6" id="KW-1185">Reference proteome</keyword>
<dbReference type="Proteomes" id="UP000321907">
    <property type="component" value="Unassembled WGS sequence"/>
</dbReference>
<dbReference type="OrthoDB" id="755870at2"/>
<dbReference type="PROSITE" id="PS00101">
    <property type="entry name" value="HEXAPEP_TRANSFERASES"/>
    <property type="match status" value="1"/>
</dbReference>
<dbReference type="AlphaFoldDB" id="A0A5C7FJX4"/>
<keyword evidence="3" id="KW-0677">Repeat</keyword>
<evidence type="ECO:0000256" key="2">
    <source>
        <dbReference type="ARBA" id="ARBA00022679"/>
    </source>
</evidence>
<protein>
    <submittedName>
        <fullName evidence="5">Acyltransferase</fullName>
    </submittedName>
</protein>